<accession>A0A8A4TCW8</accession>
<dbReference type="Pfam" id="PF00072">
    <property type="entry name" value="Response_reg"/>
    <property type="match status" value="1"/>
</dbReference>
<dbReference type="GO" id="GO:0006935">
    <property type="term" value="P:chemotaxis"/>
    <property type="evidence" value="ECO:0007669"/>
    <property type="project" value="UniProtKB-UniRule"/>
</dbReference>
<feature type="active site" evidence="5 6">
    <location>
        <position position="196"/>
    </location>
</feature>
<dbReference type="GO" id="GO:0008984">
    <property type="term" value="F:protein-glutamate methylesterase activity"/>
    <property type="evidence" value="ECO:0007669"/>
    <property type="project" value="UniProtKB-UniRule"/>
</dbReference>
<dbReference type="AlphaFoldDB" id="A0A8A4TCW8"/>
<dbReference type="InterPro" id="IPR000673">
    <property type="entry name" value="Sig_transdc_resp-reg_Me-estase"/>
</dbReference>
<dbReference type="PROSITE" id="PS50110">
    <property type="entry name" value="RESPONSE_REGULATORY"/>
    <property type="match status" value="1"/>
</dbReference>
<organism evidence="10 11">
    <name type="scientific">Sulfidibacter corallicola</name>
    <dbReference type="NCBI Taxonomy" id="2818388"/>
    <lineage>
        <taxon>Bacteria</taxon>
        <taxon>Pseudomonadati</taxon>
        <taxon>Acidobacteriota</taxon>
        <taxon>Holophagae</taxon>
        <taxon>Acanthopleuribacterales</taxon>
        <taxon>Acanthopleuribacteraceae</taxon>
        <taxon>Sulfidibacter</taxon>
    </lineage>
</organism>
<evidence type="ECO:0000313" key="10">
    <source>
        <dbReference type="EMBL" id="QTD47523.1"/>
    </source>
</evidence>
<evidence type="ECO:0000256" key="2">
    <source>
        <dbReference type="ARBA" id="ARBA00022500"/>
    </source>
</evidence>
<dbReference type="SUPFAM" id="SSF52172">
    <property type="entry name" value="CheY-like"/>
    <property type="match status" value="1"/>
</dbReference>
<dbReference type="SUPFAM" id="SSF52738">
    <property type="entry name" value="Methylesterase CheB, C-terminal domain"/>
    <property type="match status" value="1"/>
</dbReference>
<evidence type="ECO:0000259" key="8">
    <source>
        <dbReference type="PROSITE" id="PS50110"/>
    </source>
</evidence>
<dbReference type="PROSITE" id="PS50122">
    <property type="entry name" value="CHEB"/>
    <property type="match status" value="1"/>
</dbReference>
<feature type="active site" evidence="5 6">
    <location>
        <position position="292"/>
    </location>
</feature>
<dbReference type="KEGG" id="scor:J3U87_18165"/>
<dbReference type="PIRSF" id="PIRSF000876">
    <property type="entry name" value="RR_chemtxs_CheB"/>
    <property type="match status" value="1"/>
</dbReference>
<keyword evidence="11" id="KW-1185">Reference proteome</keyword>
<dbReference type="EC" id="3.5.1.44" evidence="5"/>
<evidence type="ECO:0000256" key="7">
    <source>
        <dbReference type="PROSITE-ProRule" id="PRU00169"/>
    </source>
</evidence>
<dbReference type="Pfam" id="PF01339">
    <property type="entry name" value="CheB_methylest"/>
    <property type="match status" value="1"/>
</dbReference>
<dbReference type="EC" id="3.1.1.61" evidence="5"/>
<dbReference type="RefSeq" id="WP_237377192.1">
    <property type="nucleotide sequence ID" value="NZ_CP071793.1"/>
</dbReference>
<dbReference type="Gene3D" id="3.40.50.2300">
    <property type="match status" value="1"/>
</dbReference>
<dbReference type="InterPro" id="IPR035909">
    <property type="entry name" value="CheB_C"/>
</dbReference>
<dbReference type="NCBIfam" id="NF009206">
    <property type="entry name" value="PRK12555.1"/>
    <property type="match status" value="1"/>
</dbReference>
<dbReference type="GO" id="GO:0000156">
    <property type="term" value="F:phosphorelay response regulator activity"/>
    <property type="evidence" value="ECO:0007669"/>
    <property type="project" value="InterPro"/>
</dbReference>
<comment type="domain">
    <text evidence="5">Contains a C-terminal catalytic domain, and an N-terminal region which modulates catalytic activity.</text>
</comment>
<sequence>MERKKIRVLVVDDSALVRQVISQGLGQDPGIEVVGTASNPYIARDKIIQLRPDVLTLDVEMPRMDGVEFLRKLMPQFPLPVVIVSALTERGKQITLDAMEAGAVEIVTKPSSNVGAGLTIMMQELRTKVKIASTVNVSYWKNRRVPKAAPSSGRRALAESTDKVIGIGASTGGTEAIREILVSLPTDTPGIVIVQHMPPGFTRMFAQRLNQQCNLLVKEATDGDRVIAGQALIAPGDKHVRVVRRGGIYSVKCDAGETVCGHCPSVDVLMESLSREVGANALGVILTGMGRDGANGLLKLRQAGGRTLGQNQESCVVYGMPREAFEIGAVEKQAPLDQMAVEITNKVRSMEKAMKTR</sequence>
<evidence type="ECO:0000259" key="9">
    <source>
        <dbReference type="PROSITE" id="PS50122"/>
    </source>
</evidence>
<dbReference type="CDD" id="cd16432">
    <property type="entry name" value="CheB_Rec"/>
    <property type="match status" value="1"/>
</dbReference>
<feature type="active site" evidence="5 6">
    <location>
        <position position="170"/>
    </location>
</feature>
<comment type="catalytic activity">
    <reaction evidence="4 5">
        <text>[protein]-L-glutamate 5-O-methyl ester + H2O = L-glutamyl-[protein] + methanol + H(+)</text>
        <dbReference type="Rhea" id="RHEA:23236"/>
        <dbReference type="Rhea" id="RHEA-COMP:10208"/>
        <dbReference type="Rhea" id="RHEA-COMP:10311"/>
        <dbReference type="ChEBI" id="CHEBI:15377"/>
        <dbReference type="ChEBI" id="CHEBI:15378"/>
        <dbReference type="ChEBI" id="CHEBI:17790"/>
        <dbReference type="ChEBI" id="CHEBI:29973"/>
        <dbReference type="ChEBI" id="CHEBI:82795"/>
        <dbReference type="EC" id="3.1.1.61"/>
    </reaction>
</comment>
<reference evidence="10" key="1">
    <citation type="submission" date="2021-03" db="EMBL/GenBank/DDBJ databases">
        <title>Acanthopleuribacteraceae sp. M133.</title>
        <authorList>
            <person name="Wang G."/>
        </authorList>
    </citation>
    <scope>NUCLEOTIDE SEQUENCE</scope>
    <source>
        <strain evidence="10">M133</strain>
    </source>
</reference>
<comment type="PTM">
    <text evidence="5">Phosphorylated by CheA. Phosphorylation of the N-terminal regulatory domain activates the methylesterase activity.</text>
</comment>
<dbReference type="PANTHER" id="PTHR42872">
    <property type="entry name" value="PROTEIN-GLUTAMATE METHYLESTERASE/PROTEIN-GLUTAMINE GLUTAMINASE"/>
    <property type="match status" value="1"/>
</dbReference>
<evidence type="ECO:0000256" key="1">
    <source>
        <dbReference type="ARBA" id="ARBA00022490"/>
    </source>
</evidence>
<keyword evidence="1 5" id="KW-0963">Cytoplasm</keyword>
<evidence type="ECO:0000256" key="3">
    <source>
        <dbReference type="ARBA" id="ARBA00022801"/>
    </source>
</evidence>
<dbReference type="CDD" id="cd17541">
    <property type="entry name" value="REC_CheB-like"/>
    <property type="match status" value="1"/>
</dbReference>
<dbReference type="GO" id="GO:0050568">
    <property type="term" value="F:protein-glutamine glutaminase activity"/>
    <property type="evidence" value="ECO:0007669"/>
    <property type="project" value="UniProtKB-UniRule"/>
</dbReference>
<dbReference type="NCBIfam" id="NF001965">
    <property type="entry name" value="PRK00742.1"/>
    <property type="match status" value="1"/>
</dbReference>
<comment type="catalytic activity">
    <reaction evidence="5">
        <text>L-glutaminyl-[protein] + H2O = L-glutamyl-[protein] + NH4(+)</text>
        <dbReference type="Rhea" id="RHEA:16441"/>
        <dbReference type="Rhea" id="RHEA-COMP:10207"/>
        <dbReference type="Rhea" id="RHEA-COMP:10208"/>
        <dbReference type="ChEBI" id="CHEBI:15377"/>
        <dbReference type="ChEBI" id="CHEBI:28938"/>
        <dbReference type="ChEBI" id="CHEBI:29973"/>
        <dbReference type="ChEBI" id="CHEBI:30011"/>
        <dbReference type="EC" id="3.5.1.44"/>
    </reaction>
</comment>
<comment type="function">
    <text evidence="5">Involved in chemotaxis. Part of a chemotaxis signal transduction system that modulates chemotaxis in response to various stimuli. Catalyzes the demethylation of specific methylglutamate residues introduced into the chemoreceptors (methyl-accepting chemotaxis proteins or MCP) by CheR. Also mediates the irreversible deamidation of specific glutamine residues to glutamic acid.</text>
</comment>
<gene>
    <name evidence="5" type="primary">cheB</name>
    <name evidence="10" type="ORF">J3U87_18165</name>
</gene>
<evidence type="ECO:0000256" key="5">
    <source>
        <dbReference type="HAMAP-Rule" id="MF_00099"/>
    </source>
</evidence>
<evidence type="ECO:0000256" key="4">
    <source>
        <dbReference type="ARBA" id="ARBA00048267"/>
    </source>
</evidence>
<keyword evidence="2 5" id="KW-0145">Chemotaxis</keyword>
<feature type="domain" description="CheB-type methylesterase" evidence="9">
    <location>
        <begin position="158"/>
        <end position="350"/>
    </location>
</feature>
<keyword evidence="5 7" id="KW-0597">Phosphoprotein</keyword>
<comment type="similarity">
    <text evidence="5">Belongs to the CheB family.</text>
</comment>
<dbReference type="PANTHER" id="PTHR42872:SF6">
    <property type="entry name" value="PROTEIN-GLUTAMATE METHYLESTERASE_PROTEIN-GLUTAMINE GLUTAMINASE"/>
    <property type="match status" value="1"/>
</dbReference>
<dbReference type="Gene3D" id="3.40.50.180">
    <property type="entry name" value="Methylesterase CheB, C-terminal domain"/>
    <property type="match status" value="1"/>
</dbReference>
<name>A0A8A4TCW8_SULCO</name>
<comment type="subcellular location">
    <subcellularLocation>
        <location evidence="5">Cytoplasm</location>
    </subcellularLocation>
</comment>
<dbReference type="GO" id="GO:0005737">
    <property type="term" value="C:cytoplasm"/>
    <property type="evidence" value="ECO:0007669"/>
    <property type="project" value="UniProtKB-SubCell"/>
</dbReference>
<feature type="modified residue" description="4-aspartylphosphate" evidence="5 7">
    <location>
        <position position="58"/>
    </location>
</feature>
<protein>
    <recommendedName>
        <fullName evidence="5">Protein-glutamate methylesterase/protein-glutamine glutaminase</fullName>
        <ecNumber evidence="5">3.1.1.61</ecNumber>
        <ecNumber evidence="5">3.5.1.44</ecNumber>
    </recommendedName>
</protein>
<dbReference type="EMBL" id="CP071793">
    <property type="protein sequence ID" value="QTD47523.1"/>
    <property type="molecule type" value="Genomic_DNA"/>
</dbReference>
<evidence type="ECO:0000256" key="6">
    <source>
        <dbReference type="PROSITE-ProRule" id="PRU00050"/>
    </source>
</evidence>
<dbReference type="HAMAP" id="MF_00099">
    <property type="entry name" value="CheB_chemtxs"/>
    <property type="match status" value="1"/>
</dbReference>
<feature type="domain" description="Response regulatory" evidence="8">
    <location>
        <begin position="7"/>
        <end position="124"/>
    </location>
</feature>
<evidence type="ECO:0000313" key="11">
    <source>
        <dbReference type="Proteomes" id="UP000663929"/>
    </source>
</evidence>
<dbReference type="SMART" id="SM00448">
    <property type="entry name" value="REC"/>
    <property type="match status" value="1"/>
</dbReference>
<dbReference type="InterPro" id="IPR011006">
    <property type="entry name" value="CheY-like_superfamily"/>
</dbReference>
<dbReference type="Proteomes" id="UP000663929">
    <property type="component" value="Chromosome"/>
</dbReference>
<keyword evidence="3 5" id="KW-0378">Hydrolase</keyword>
<proteinExistence type="inferred from homology"/>
<dbReference type="InterPro" id="IPR001789">
    <property type="entry name" value="Sig_transdc_resp-reg_receiver"/>
</dbReference>
<dbReference type="InterPro" id="IPR008248">
    <property type="entry name" value="CheB-like"/>
</dbReference>